<dbReference type="Proteomes" id="UP000662618">
    <property type="component" value="Unassembled WGS sequence"/>
</dbReference>
<feature type="transmembrane region" description="Helical" evidence="1">
    <location>
        <begin position="624"/>
        <end position="644"/>
    </location>
</feature>
<feature type="transmembrane region" description="Helical" evidence="1">
    <location>
        <begin position="277"/>
        <end position="293"/>
    </location>
</feature>
<feature type="transmembrane region" description="Helical" evidence="1">
    <location>
        <begin position="385"/>
        <end position="402"/>
    </location>
</feature>
<feature type="transmembrane region" description="Helical" evidence="1">
    <location>
        <begin position="505"/>
        <end position="523"/>
    </location>
</feature>
<name>A0A9N8MRC2_9FLAO</name>
<feature type="transmembrane region" description="Helical" evidence="1">
    <location>
        <begin position="201"/>
        <end position="221"/>
    </location>
</feature>
<dbReference type="Pfam" id="PF10101">
    <property type="entry name" value="DUF2339"/>
    <property type="match status" value="1"/>
</dbReference>
<accession>A0A9N8MRC2</accession>
<evidence type="ECO:0000313" key="3">
    <source>
        <dbReference type="Proteomes" id="UP000662618"/>
    </source>
</evidence>
<proteinExistence type="predicted"/>
<dbReference type="InterPro" id="IPR036259">
    <property type="entry name" value="MFS_trans_sf"/>
</dbReference>
<keyword evidence="1" id="KW-0472">Membrane</keyword>
<feature type="transmembrane region" description="Helical" evidence="1">
    <location>
        <begin position="251"/>
        <end position="270"/>
    </location>
</feature>
<dbReference type="EMBL" id="CAJIMS010000001">
    <property type="protein sequence ID" value="CAD7816890.1"/>
    <property type="molecule type" value="Genomic_DNA"/>
</dbReference>
<keyword evidence="1" id="KW-0812">Transmembrane</keyword>
<evidence type="ECO:0000256" key="1">
    <source>
        <dbReference type="SAM" id="Phobius"/>
    </source>
</evidence>
<dbReference type="PANTHER" id="PTHR38434:SF1">
    <property type="entry name" value="BLL2549 PROTEIN"/>
    <property type="match status" value="1"/>
</dbReference>
<feature type="transmembrane region" description="Helical" evidence="1">
    <location>
        <begin position="152"/>
        <end position="168"/>
    </location>
</feature>
<feature type="transmembrane region" description="Helical" evidence="1">
    <location>
        <begin position="20"/>
        <end position="41"/>
    </location>
</feature>
<feature type="transmembrane region" description="Helical" evidence="1">
    <location>
        <begin position="593"/>
        <end position="612"/>
    </location>
</feature>
<feature type="transmembrane region" description="Helical" evidence="1">
    <location>
        <begin position="689"/>
        <end position="706"/>
    </location>
</feature>
<sequence length="757" mass="88104">MLEYIFVNSYFQSVIFDNKILSMNSVFAIVVILIILLILVYHKLSNRIDRLEKQIADLSKKQTHPIEELKNVEHPAETHQFTNDETDVQNQKIISPDIEEPEPQKDWLNPVFDFLKQNALTIIGIFTLVLGIGYFVKYAIDKNWIGETSRAGIGFIAGIFIIGIGHFLRKNYNIFSSIITGGGIAVLYFTTTIAFREYHIFSQNSAFLITCLITLFSIELAYFYESEILIIFSLFGGFLAPLMISTGQSNYAFLFTYLSVLNIGMLVIAYLKHWKSIGWISFLFTSIYLFFWTTENPSLTSIPFYLVTYIILYAFALQNHIKKSILQQLDILMLVLINFSGVAGLVYIFNELQIFPVSVFPVAFAIINSVGWYREYQKKDFGINYSVFTSLTISLITLAFALELKTHITTSVWAIEASLLLFIWKSTNHRIFKTFFYFLFPMVILSQMVTWARYFNSESLAIIFNSVFITSLVVIGSCFANLFLLKKDSEEDKNEKELYENFFKILSFLVIYFSILFEIIYHVSEESFFFITTVSFLYTFFYLFTILLFRKKLSISKDFQTGLIYLFSFLLIIYISTSQVSTEIISNRIDFNFFFMHLLYILPLSYLLLKIVPESDFIKTKFSYWLVSVIIVLAFSCELFRSYILLNANNLEDLSNLQNHFKILYLPIIWAVLACLFIYFGLKKEIPEFNKIGFSLLGIMIFKLYTYDVWQMDNVSRIVAFIILGIILLLSSFMFQRLKNLIKNFVEKKDENTKANQ</sequence>
<reference evidence="2" key="1">
    <citation type="submission" date="2020-12" db="EMBL/GenBank/DDBJ databases">
        <authorList>
            <person name="Rodrigo-Torres L."/>
            <person name="Arahal R. D."/>
            <person name="Lucena T."/>
        </authorList>
    </citation>
    <scope>NUCLEOTIDE SEQUENCE</scope>
    <source>
        <strain evidence="2">CECT 9390</strain>
    </source>
</reference>
<gene>
    <name evidence="2" type="ORF">CHRY9390_03251</name>
</gene>
<feature type="transmembrane region" description="Helical" evidence="1">
    <location>
        <begin position="119"/>
        <end position="140"/>
    </location>
</feature>
<feature type="transmembrane region" description="Helical" evidence="1">
    <location>
        <begin position="561"/>
        <end position="581"/>
    </location>
</feature>
<dbReference type="InterPro" id="IPR019286">
    <property type="entry name" value="DUF2339_TM"/>
</dbReference>
<feature type="transmembrane region" description="Helical" evidence="1">
    <location>
        <begin position="175"/>
        <end position="195"/>
    </location>
</feature>
<dbReference type="SUPFAM" id="SSF103473">
    <property type="entry name" value="MFS general substrate transporter"/>
    <property type="match status" value="1"/>
</dbReference>
<feature type="transmembrane region" description="Helical" evidence="1">
    <location>
        <begin position="460"/>
        <end position="484"/>
    </location>
</feature>
<organism evidence="2 3">
    <name type="scientific">Chryseobacterium aquaeductus</name>
    <dbReference type="NCBI Taxonomy" id="2675056"/>
    <lineage>
        <taxon>Bacteria</taxon>
        <taxon>Pseudomonadati</taxon>
        <taxon>Bacteroidota</taxon>
        <taxon>Flavobacteriia</taxon>
        <taxon>Flavobacteriales</taxon>
        <taxon>Weeksellaceae</taxon>
        <taxon>Chryseobacterium group</taxon>
        <taxon>Chryseobacterium</taxon>
    </lineage>
</organism>
<keyword evidence="3" id="KW-1185">Reference proteome</keyword>
<evidence type="ECO:0000313" key="2">
    <source>
        <dbReference type="EMBL" id="CAD7816890.1"/>
    </source>
</evidence>
<protein>
    <submittedName>
        <fullName evidence="2">Uncharacterized protein</fullName>
    </submittedName>
</protein>
<feature type="transmembrane region" description="Helical" evidence="1">
    <location>
        <begin position="299"/>
        <end position="317"/>
    </location>
</feature>
<feature type="transmembrane region" description="Helical" evidence="1">
    <location>
        <begin position="408"/>
        <end position="424"/>
    </location>
</feature>
<feature type="transmembrane region" description="Helical" evidence="1">
    <location>
        <begin position="354"/>
        <end position="373"/>
    </location>
</feature>
<comment type="caution">
    <text evidence="2">The sequence shown here is derived from an EMBL/GenBank/DDBJ whole genome shotgun (WGS) entry which is preliminary data.</text>
</comment>
<keyword evidence="1" id="KW-1133">Transmembrane helix</keyword>
<feature type="transmembrane region" description="Helical" evidence="1">
    <location>
        <begin position="329"/>
        <end position="348"/>
    </location>
</feature>
<feature type="transmembrane region" description="Helical" evidence="1">
    <location>
        <begin position="436"/>
        <end position="454"/>
    </location>
</feature>
<feature type="transmembrane region" description="Helical" evidence="1">
    <location>
        <begin position="664"/>
        <end position="682"/>
    </location>
</feature>
<dbReference type="PANTHER" id="PTHR38434">
    <property type="entry name" value="BLL2549 PROTEIN"/>
    <property type="match status" value="1"/>
</dbReference>
<feature type="transmembrane region" description="Helical" evidence="1">
    <location>
        <begin position="718"/>
        <end position="735"/>
    </location>
</feature>
<feature type="transmembrane region" description="Helical" evidence="1">
    <location>
        <begin position="529"/>
        <end position="549"/>
    </location>
</feature>
<dbReference type="AlphaFoldDB" id="A0A9N8MRC2"/>
<feature type="transmembrane region" description="Helical" evidence="1">
    <location>
        <begin position="228"/>
        <end position="245"/>
    </location>
</feature>